<sequence>MSTVAGLMDFQEKVNKICNEYLKYLEEDLEACKEEGEEDYADQRLRQIEEMMAFADKVSKESWSLTPFYP</sequence>
<organism evidence="1 2">
    <name type="scientific">Edwardsiella phage PEi20</name>
    <dbReference type="NCBI Taxonomy" id="1608310"/>
    <lineage>
        <taxon>Viruses</taxon>
        <taxon>Duplodnaviria</taxon>
        <taxon>Heunggongvirae</taxon>
        <taxon>Uroviricota</taxon>
        <taxon>Caudoviricetes</taxon>
        <taxon>Pantevenvirales</taxon>
        <taxon>Straboviridae</taxon>
        <taxon>Tevenvirinae</taxon>
        <taxon>Kanagawavirus</taxon>
        <taxon>Kanagawavirus pei20</taxon>
    </lineage>
</organism>
<evidence type="ECO:0000313" key="1">
    <source>
        <dbReference type="EMBL" id="BAQ22771.1"/>
    </source>
</evidence>
<evidence type="ECO:0000313" key="2">
    <source>
        <dbReference type="Proteomes" id="UP000204657"/>
    </source>
</evidence>
<dbReference type="GeneID" id="26519133"/>
<protein>
    <submittedName>
        <fullName evidence="1">Uncharacterized protein</fullName>
    </submittedName>
</protein>
<dbReference type="KEGG" id="vg:26519133"/>
<name>A0A0B6VTN9_9CAUD</name>
<gene>
    <name evidence="1" type="primary">vs.3</name>
</gene>
<accession>A0A0B6VTN9</accession>
<proteinExistence type="predicted"/>
<keyword evidence="2" id="KW-1185">Reference proteome</keyword>
<dbReference type="EMBL" id="AP014714">
    <property type="protein sequence ID" value="BAQ22771.1"/>
    <property type="molecule type" value="Genomic_DNA"/>
</dbReference>
<dbReference type="OrthoDB" id="27624at10239"/>
<dbReference type="Proteomes" id="UP000204657">
    <property type="component" value="Segment"/>
</dbReference>
<dbReference type="RefSeq" id="YP_009190279.1">
    <property type="nucleotide sequence ID" value="NC_028683.1"/>
</dbReference>
<reference evidence="1 2" key="1">
    <citation type="submission" date="2015-02" db="EMBL/GenBank/DDBJ databases">
        <title>Complete genome sequences of Edwardsiella bacteriophages, PEi20 and PEi26.</title>
        <authorList>
            <person name="Yasuike M."/>
            <person name="Nishiki I."/>
            <person name="Iwasaki Y."/>
            <person name="Nakamura Y."/>
            <person name="Fujiwara A."/>
            <person name="Hassan E.S."/>
            <person name="Mahmoud M.M."/>
            <person name="Kawato Y."/>
            <person name="Nagai S."/>
            <person name="Kobayashi T."/>
            <person name="Ototake M."/>
            <person name="Nakai T."/>
        </authorList>
    </citation>
    <scope>NUCLEOTIDE SEQUENCE [LARGE SCALE GENOMIC DNA]</scope>
</reference>